<proteinExistence type="predicted"/>
<dbReference type="PANTHER" id="PTHR24414">
    <property type="entry name" value="F-BOX/KELCH-REPEAT PROTEIN SKIP4"/>
    <property type="match status" value="1"/>
</dbReference>
<evidence type="ECO:0000259" key="2">
    <source>
        <dbReference type="Pfam" id="PF00646"/>
    </source>
</evidence>
<dbReference type="SMART" id="SM00612">
    <property type="entry name" value="Kelch"/>
    <property type="match status" value="2"/>
</dbReference>
<dbReference type="Pfam" id="PF25210">
    <property type="entry name" value="Kelch_FKB95"/>
    <property type="match status" value="1"/>
</dbReference>
<evidence type="ECO:0000256" key="1">
    <source>
        <dbReference type="SAM" id="MobiDB-lite"/>
    </source>
</evidence>
<evidence type="ECO:0000259" key="3">
    <source>
        <dbReference type="Pfam" id="PF25210"/>
    </source>
</evidence>
<dbReference type="CDD" id="cd22152">
    <property type="entry name" value="F-box_AtAFR-like"/>
    <property type="match status" value="1"/>
</dbReference>
<dbReference type="Gene3D" id="2.120.10.80">
    <property type="entry name" value="Kelch-type beta propeller"/>
    <property type="match status" value="2"/>
</dbReference>
<organism evidence="4 5">
    <name type="scientific">Camelina sativa</name>
    <name type="common">False flax</name>
    <name type="synonym">Myagrum sativum</name>
    <dbReference type="NCBI Taxonomy" id="90675"/>
    <lineage>
        <taxon>Eukaryota</taxon>
        <taxon>Viridiplantae</taxon>
        <taxon>Streptophyta</taxon>
        <taxon>Embryophyta</taxon>
        <taxon>Tracheophyta</taxon>
        <taxon>Spermatophyta</taxon>
        <taxon>Magnoliopsida</taxon>
        <taxon>eudicotyledons</taxon>
        <taxon>Gunneridae</taxon>
        <taxon>Pentapetalae</taxon>
        <taxon>rosids</taxon>
        <taxon>malvids</taxon>
        <taxon>Brassicales</taxon>
        <taxon>Brassicaceae</taxon>
        <taxon>Camelineae</taxon>
        <taxon>Camelina</taxon>
    </lineage>
</organism>
<reference evidence="4" key="1">
    <citation type="journal article" date="2014" name="Nat. Commun.">
        <title>The emerging biofuel crop Camelina sativa retains a highly undifferentiated hexaploid genome structure.</title>
        <authorList>
            <person name="Kagale S."/>
            <person name="Koh C."/>
            <person name="Nixon J."/>
            <person name="Bollina V."/>
            <person name="Clarke W.E."/>
            <person name="Tuteja R."/>
            <person name="Spillane C."/>
            <person name="Robinson S.J."/>
            <person name="Links M.G."/>
            <person name="Clarke C."/>
            <person name="Higgins E.E."/>
            <person name="Huebert T."/>
            <person name="Sharpe A.G."/>
            <person name="Parkin I.A."/>
        </authorList>
    </citation>
    <scope>NUCLEOTIDE SEQUENCE [LARGE SCALE GENOMIC DNA]</scope>
    <source>
        <strain evidence="4">cv. DH55</strain>
    </source>
</reference>
<feature type="compositionally biased region" description="Basic and acidic residues" evidence="1">
    <location>
        <begin position="17"/>
        <end position="41"/>
    </location>
</feature>
<keyword evidence="4" id="KW-1185">Reference proteome</keyword>
<dbReference type="SUPFAM" id="SSF117281">
    <property type="entry name" value="Kelch motif"/>
    <property type="match status" value="1"/>
</dbReference>
<dbReference type="InterPro" id="IPR006652">
    <property type="entry name" value="Kelch_1"/>
</dbReference>
<feature type="domain" description="F-box" evidence="2">
    <location>
        <begin position="56"/>
        <end position="94"/>
    </location>
</feature>
<evidence type="ECO:0000313" key="4">
    <source>
        <dbReference type="Proteomes" id="UP000694864"/>
    </source>
</evidence>
<name>A0ABM1Q723_CAMSA</name>
<feature type="region of interest" description="Disordered" evidence="1">
    <location>
        <begin position="1"/>
        <end position="44"/>
    </location>
</feature>
<dbReference type="InterPro" id="IPR001810">
    <property type="entry name" value="F-box_dom"/>
</dbReference>
<reference evidence="5" key="2">
    <citation type="submission" date="2025-08" db="UniProtKB">
        <authorList>
            <consortium name="RefSeq"/>
        </authorList>
    </citation>
    <scope>IDENTIFICATION</scope>
    <source>
        <tissue evidence="5">Leaf</tissue>
    </source>
</reference>
<dbReference type="GeneID" id="104704390"/>
<dbReference type="RefSeq" id="XP_019082561.1">
    <property type="nucleotide sequence ID" value="XM_019227016.1"/>
</dbReference>
<dbReference type="InterPro" id="IPR057499">
    <property type="entry name" value="Kelch_FKB95"/>
</dbReference>
<dbReference type="Proteomes" id="UP000694864">
    <property type="component" value="Chromosome 7"/>
</dbReference>
<feature type="domain" description="FKB95-like N-terminal Kelch" evidence="3">
    <location>
        <begin position="121"/>
        <end position="390"/>
    </location>
</feature>
<dbReference type="InterPro" id="IPR050354">
    <property type="entry name" value="F-box/kelch-repeat_ARATH"/>
</dbReference>
<sequence>MASTSETFHDGSNGGDPIKKPEELHKNPQKEEENQNEKPQEEEQVENLLPVVTRHIPEDIAESILLLVPRCHYPKLSLFSRAFRRVITSPRLYQRRLELGLTEPVLYALIKFPLVSFNPSWFILNRNAPRKNSLRLSEISSVPPMSPTKPESAVVTIGYEMYVIGGCDESYQPTSNVFVIDCRFHKCCSLPGMQRARSSAAAGVIDRKIYVIGGCEQIDDNWIEVFDVDTGIWSSVAGPYDHNSSMERGGFLTYVVMQEKIYMLDPQCCLAYEPRQGTWQSWGLESPLKRYWHQSSCVVGDLLCSTDPWSVSRDLELMVYDPDELFWRPVSGVSGLPSLNYYHCQMANVGGKLVVLGYTFNPHRFKDVWCIEIVLKRLEGGEIQGTVSRWHVLRSMNATSIDLSRSVTF</sequence>
<gene>
    <name evidence="5" type="primary">LOC104704390</name>
</gene>
<accession>A0ABM1Q723</accession>
<dbReference type="PANTHER" id="PTHR24414:SF65">
    <property type="entry name" value="F-BOX DOMAIN-CONTAINING PROTEIN"/>
    <property type="match status" value="1"/>
</dbReference>
<dbReference type="InterPro" id="IPR015915">
    <property type="entry name" value="Kelch-typ_b-propeller"/>
</dbReference>
<evidence type="ECO:0000313" key="5">
    <source>
        <dbReference type="RefSeq" id="XP_019082561.1"/>
    </source>
</evidence>
<dbReference type="Pfam" id="PF00646">
    <property type="entry name" value="F-box"/>
    <property type="match status" value="1"/>
</dbReference>
<protein>
    <submittedName>
        <fullName evidence="5">F-box/kelch-repeat protein At2g29780</fullName>
    </submittedName>
</protein>